<evidence type="ECO:0000256" key="3">
    <source>
        <dbReference type="ARBA" id="ARBA00022448"/>
    </source>
</evidence>
<dbReference type="Pfam" id="PF02133">
    <property type="entry name" value="Transp_cyt_pur"/>
    <property type="match status" value="1"/>
</dbReference>
<keyword evidence="5 7" id="KW-1133">Transmembrane helix</keyword>
<comment type="subcellular location">
    <subcellularLocation>
        <location evidence="1">Membrane</location>
        <topology evidence="1">Multi-pass membrane protein</topology>
    </subcellularLocation>
</comment>
<dbReference type="PIRSF" id="PIRSF002744">
    <property type="entry name" value="Pur-cyt_permease"/>
    <property type="match status" value="1"/>
</dbReference>
<evidence type="ECO:0000256" key="6">
    <source>
        <dbReference type="ARBA" id="ARBA00023136"/>
    </source>
</evidence>
<evidence type="ECO:0000256" key="4">
    <source>
        <dbReference type="ARBA" id="ARBA00022692"/>
    </source>
</evidence>
<evidence type="ECO:0000256" key="1">
    <source>
        <dbReference type="ARBA" id="ARBA00004141"/>
    </source>
</evidence>
<dbReference type="GO" id="GO:0015209">
    <property type="term" value="F:cytosine transmembrane transporter activity"/>
    <property type="evidence" value="ECO:0007669"/>
    <property type="project" value="InterPro"/>
</dbReference>
<feature type="transmembrane region" description="Helical" evidence="7">
    <location>
        <begin position="122"/>
        <end position="145"/>
    </location>
</feature>
<feature type="transmembrane region" description="Helical" evidence="7">
    <location>
        <begin position="194"/>
        <end position="212"/>
    </location>
</feature>
<evidence type="ECO:0000313" key="8">
    <source>
        <dbReference type="EMBL" id="HGI30420.1"/>
    </source>
</evidence>
<feature type="transmembrane region" description="Helical" evidence="7">
    <location>
        <begin position="326"/>
        <end position="345"/>
    </location>
</feature>
<proteinExistence type="inferred from homology"/>
<evidence type="ECO:0000256" key="7">
    <source>
        <dbReference type="SAM" id="Phobius"/>
    </source>
</evidence>
<keyword evidence="6 7" id="KW-0472">Membrane</keyword>
<feature type="transmembrane region" description="Helical" evidence="7">
    <location>
        <begin position="157"/>
        <end position="174"/>
    </location>
</feature>
<organism evidence="8">
    <name type="scientific">Candidatus Caldatribacterium californiense</name>
    <dbReference type="NCBI Taxonomy" id="1454726"/>
    <lineage>
        <taxon>Bacteria</taxon>
        <taxon>Pseudomonadati</taxon>
        <taxon>Atribacterota</taxon>
        <taxon>Atribacteria</taxon>
        <taxon>Atribacterales</taxon>
        <taxon>Candidatus Caldatribacteriaceae</taxon>
        <taxon>Candidatus Caldatribacterium</taxon>
    </lineage>
</organism>
<feature type="transmembrane region" description="Helical" evidence="7">
    <location>
        <begin position="365"/>
        <end position="383"/>
    </location>
</feature>
<comment type="similarity">
    <text evidence="2">Belongs to the purine-cytosine permease (2.A.39) family.</text>
</comment>
<dbReference type="InterPro" id="IPR026030">
    <property type="entry name" value="Pur-cyt_permease_Fcy2/21/22"/>
</dbReference>
<feature type="transmembrane region" description="Helical" evidence="7">
    <location>
        <begin position="389"/>
        <end position="407"/>
    </location>
</feature>
<evidence type="ECO:0000256" key="2">
    <source>
        <dbReference type="ARBA" id="ARBA00008974"/>
    </source>
</evidence>
<keyword evidence="4 7" id="KW-0812">Transmembrane</keyword>
<dbReference type="EMBL" id="DTFV01000057">
    <property type="protein sequence ID" value="HGI30420.1"/>
    <property type="molecule type" value="Genomic_DNA"/>
</dbReference>
<accession>A0A7V4DEA5</accession>
<comment type="caution">
    <text evidence="8">The sequence shown here is derived from an EMBL/GenBank/DDBJ whole genome shotgun (WGS) entry which is preliminary data.</text>
</comment>
<dbReference type="Gene3D" id="1.10.4160.10">
    <property type="entry name" value="Hydantoin permease"/>
    <property type="match status" value="1"/>
</dbReference>
<dbReference type="PANTHER" id="PTHR30569:SF0">
    <property type="entry name" value="CYTOSINE PERMEASE"/>
    <property type="match status" value="1"/>
</dbReference>
<feature type="transmembrane region" description="Helical" evidence="7">
    <location>
        <begin position="21"/>
        <end position="43"/>
    </location>
</feature>
<dbReference type="NCBIfam" id="TIGR02358">
    <property type="entry name" value="thia_cytX"/>
    <property type="match status" value="1"/>
</dbReference>
<name>A0A7V4DEA5_9BACT</name>
<dbReference type="InterPro" id="IPR030191">
    <property type="entry name" value="CodB"/>
</dbReference>
<reference evidence="8" key="1">
    <citation type="journal article" date="2020" name="mSystems">
        <title>Genome- and Community-Level Interaction Insights into Carbon Utilization and Element Cycling Functions of Hydrothermarchaeota in Hydrothermal Sediment.</title>
        <authorList>
            <person name="Zhou Z."/>
            <person name="Liu Y."/>
            <person name="Xu W."/>
            <person name="Pan J."/>
            <person name="Luo Z.H."/>
            <person name="Li M."/>
        </authorList>
    </citation>
    <scope>NUCLEOTIDE SEQUENCE [LARGE SCALE GENOMIC DNA]</scope>
    <source>
        <strain evidence="8">SpSt-747</strain>
    </source>
</reference>
<dbReference type="AlphaFoldDB" id="A0A7V4DEA5"/>
<dbReference type="CDD" id="cd11484">
    <property type="entry name" value="SLC-NCS1sbd_CobB-like"/>
    <property type="match status" value="1"/>
</dbReference>
<evidence type="ECO:0000256" key="5">
    <source>
        <dbReference type="ARBA" id="ARBA00022989"/>
    </source>
</evidence>
<feature type="transmembrane region" description="Helical" evidence="7">
    <location>
        <begin position="260"/>
        <end position="282"/>
    </location>
</feature>
<feature type="transmembrane region" description="Helical" evidence="7">
    <location>
        <begin position="302"/>
        <end position="320"/>
    </location>
</feature>
<dbReference type="PANTHER" id="PTHR30569">
    <property type="entry name" value="CYTOSINE TRANSPORTER CODB"/>
    <property type="match status" value="1"/>
</dbReference>
<dbReference type="InterPro" id="IPR012732">
    <property type="entry name" value="Thia_CytX"/>
</dbReference>
<feature type="transmembrane region" description="Helical" evidence="7">
    <location>
        <begin position="92"/>
        <end position="116"/>
    </location>
</feature>
<feature type="transmembrane region" description="Helical" evidence="7">
    <location>
        <begin position="224"/>
        <end position="248"/>
    </location>
</feature>
<protein>
    <submittedName>
        <fullName evidence="8">Putative hydroxymethylpyrimidine transporter CytX</fullName>
    </submittedName>
</protein>
<dbReference type="InterPro" id="IPR001248">
    <property type="entry name" value="Pur-cyt_permease"/>
</dbReference>
<sequence>MLNDVQPIPREQRHLLGFDLFLLWAGAAVAISEVWAGGILAPLGFVGGMLAILLGHVVGNTPFALGGILGSELGVPAMVSVRLAFGKWGSYLASFLNILQLIGWTAIMVIICARAGDEILRALFGFSSPRLLLFVAGLVSTFWAFLETPWWKWMERVAVIALAGLSGVMTFVALRQVSLGELLRLQGEGSLPWGAGFDLVVAMPISWLPLVADYTRFARNTRGAFWGTWWGYFVASSWMYAVGLVSALTTGRTDPLPAMVVLGLGSVAFAIVLFSTFTTTFLDIYSAAVSLLNVLPRLRQKVTVVLFGVLGTLLALVFPMERYESFLFLIGAVFIPLFGVVLVDYFVIRRQKVQPEELYDRCPPIVWEALVSWILGVGVYALFLKVFPGFGASVPSFLAAGGLYWAWRRRKGTWS</sequence>
<keyword evidence="3" id="KW-0813">Transport</keyword>
<dbReference type="GO" id="GO:0005886">
    <property type="term" value="C:plasma membrane"/>
    <property type="evidence" value="ECO:0007669"/>
    <property type="project" value="TreeGrafter"/>
</dbReference>
<gene>
    <name evidence="8" type="primary">cytX</name>
    <name evidence="8" type="ORF">ENV30_03820</name>
</gene>